<gene>
    <name evidence="5" type="ORF">MFIFM68171_01392</name>
</gene>
<dbReference type="EC" id="3.4.19.12" evidence="1"/>
<feature type="transmembrane region" description="Helical" evidence="3">
    <location>
        <begin position="12"/>
        <end position="32"/>
    </location>
</feature>
<dbReference type="InterPro" id="IPR050164">
    <property type="entry name" value="Peptidase_C19"/>
</dbReference>
<dbReference type="PANTHER" id="PTHR24006">
    <property type="entry name" value="UBIQUITIN CARBOXYL-TERMINAL HYDROLASE"/>
    <property type="match status" value="1"/>
</dbReference>
<dbReference type="GeneID" id="98172137"/>
<evidence type="ECO:0000256" key="1">
    <source>
        <dbReference type="RuleBase" id="RU366025"/>
    </source>
</evidence>
<dbReference type="InterPro" id="IPR001394">
    <property type="entry name" value="Peptidase_C19_UCH"/>
</dbReference>
<dbReference type="PROSITE" id="PS00972">
    <property type="entry name" value="USP_1"/>
    <property type="match status" value="1"/>
</dbReference>
<keyword evidence="1 5" id="KW-0378">Hydrolase</keyword>
<dbReference type="Pfam" id="PF00443">
    <property type="entry name" value="UCH"/>
    <property type="match status" value="1"/>
</dbReference>
<feature type="region of interest" description="Disordered" evidence="2">
    <location>
        <begin position="561"/>
        <end position="625"/>
    </location>
</feature>
<keyword evidence="1" id="KW-0788">Thiol protease</keyword>
<keyword evidence="3" id="KW-1133">Transmembrane helix</keyword>
<evidence type="ECO:0000256" key="3">
    <source>
        <dbReference type="SAM" id="Phobius"/>
    </source>
</evidence>
<dbReference type="Gene3D" id="3.90.70.10">
    <property type="entry name" value="Cysteine proteinases"/>
    <property type="match status" value="1"/>
</dbReference>
<keyword evidence="3" id="KW-0472">Membrane</keyword>
<protein>
    <recommendedName>
        <fullName evidence="1">Ubiquitin carboxyl-terminal hydrolase</fullName>
        <ecNumber evidence="1">3.4.19.12</ecNumber>
    </recommendedName>
</protein>
<dbReference type="EMBL" id="BAAFSV010000001">
    <property type="protein sequence ID" value="GAB1311182.1"/>
    <property type="molecule type" value="Genomic_DNA"/>
</dbReference>
<accession>A0ABQ0G092</accession>
<dbReference type="InterPro" id="IPR038765">
    <property type="entry name" value="Papain-like_cys_pep_sf"/>
</dbReference>
<feature type="compositionally biased region" description="Low complexity" evidence="2">
    <location>
        <begin position="511"/>
        <end position="525"/>
    </location>
</feature>
<proteinExistence type="inferred from homology"/>
<dbReference type="InterPro" id="IPR028889">
    <property type="entry name" value="USP"/>
</dbReference>
<dbReference type="SUPFAM" id="SSF54001">
    <property type="entry name" value="Cysteine proteinases"/>
    <property type="match status" value="1"/>
</dbReference>
<dbReference type="PANTHER" id="PTHR24006:SF904">
    <property type="entry name" value="UBIQUITIN CARBOXYL-TERMINAL HYDROLASE 16"/>
    <property type="match status" value="1"/>
</dbReference>
<feature type="domain" description="USP" evidence="4">
    <location>
        <begin position="52"/>
        <end position="655"/>
    </location>
</feature>
<feature type="region of interest" description="Disordered" evidence="2">
    <location>
        <begin position="451"/>
        <end position="543"/>
    </location>
</feature>
<feature type="compositionally biased region" description="Low complexity" evidence="2">
    <location>
        <begin position="582"/>
        <end position="593"/>
    </location>
</feature>
<evidence type="ECO:0000313" key="6">
    <source>
        <dbReference type="Proteomes" id="UP001628179"/>
    </source>
</evidence>
<dbReference type="CDD" id="cd02662">
    <property type="entry name" value="Peptidase_C19F"/>
    <property type="match status" value="1"/>
</dbReference>
<comment type="caution">
    <text evidence="5">The sequence shown here is derived from an EMBL/GenBank/DDBJ whole genome shotgun (WGS) entry which is preliminary data.</text>
</comment>
<organism evidence="5 6">
    <name type="scientific">Madurella fahalii</name>
    <dbReference type="NCBI Taxonomy" id="1157608"/>
    <lineage>
        <taxon>Eukaryota</taxon>
        <taxon>Fungi</taxon>
        <taxon>Dikarya</taxon>
        <taxon>Ascomycota</taxon>
        <taxon>Pezizomycotina</taxon>
        <taxon>Sordariomycetes</taxon>
        <taxon>Sordariomycetidae</taxon>
        <taxon>Sordariales</taxon>
        <taxon>Sordariales incertae sedis</taxon>
        <taxon>Madurella</taxon>
    </lineage>
</organism>
<feature type="compositionally biased region" description="Low complexity" evidence="2">
    <location>
        <begin position="605"/>
        <end position="614"/>
    </location>
</feature>
<evidence type="ECO:0000256" key="2">
    <source>
        <dbReference type="SAM" id="MobiDB-lite"/>
    </source>
</evidence>
<evidence type="ECO:0000259" key="4">
    <source>
        <dbReference type="PROSITE" id="PS50235"/>
    </source>
</evidence>
<keyword evidence="1" id="KW-0833">Ubl conjugation pathway</keyword>
<comment type="catalytic activity">
    <reaction evidence="1">
        <text>Thiol-dependent hydrolysis of ester, thioester, amide, peptide and isopeptide bonds formed by the C-terminal Gly of ubiquitin (a 76-residue protein attached to proteins as an intracellular targeting signal).</text>
        <dbReference type="EC" id="3.4.19.12"/>
    </reaction>
</comment>
<dbReference type="GO" id="GO:0016787">
    <property type="term" value="F:hydrolase activity"/>
    <property type="evidence" value="ECO:0007669"/>
    <property type="project" value="UniProtKB-KW"/>
</dbReference>
<reference evidence="5 6" key="1">
    <citation type="submission" date="2024-09" db="EMBL/GenBank/DDBJ databases">
        <title>Itraconazole resistance in Madurella fahalii resulting from another homologue of gene encoding cytochrome P450 14-alpha sterol demethylase (CYP51).</title>
        <authorList>
            <person name="Yoshioka I."/>
            <person name="Fahal A.H."/>
            <person name="Kaneko S."/>
            <person name="Yaguchi T."/>
        </authorList>
    </citation>
    <scope>NUCLEOTIDE SEQUENCE [LARGE SCALE GENOMIC DNA]</scope>
    <source>
        <strain evidence="5 6">IFM 68171</strain>
    </source>
</reference>
<comment type="similarity">
    <text evidence="1">Belongs to the peptidase C19 family.</text>
</comment>
<dbReference type="Proteomes" id="UP001628179">
    <property type="component" value="Unassembled WGS sequence"/>
</dbReference>
<keyword evidence="3" id="KW-0812">Transmembrane</keyword>
<sequence length="658" mass="71039">MPDKTLRVVTYAAGASLAAITLVYVFGPTYFLDSDRSKSSSGAFSSRKNGVVGLSNPANDCFINSVLQALAGLGDLRLYLIQEVHRRSLDDDSVYGQPVPPGALVGEEAGAAPLRFGKDIPHWKLEGLQKGSVTKSLKDILDALNERPIYKKTISAAPFVRALEEAFRQRISRQQQDAQEFLQVVAERLCDEYHAGRRARSFARQVTVLHNGLLPRTPTIIEPSNEANASLQGFASQATLLVPDLATGAAPAGEANGQDKEEEDGFPLEGKFESQIECLTCGFQPRPTESTFCTLTLNVPQAQATTLGACFDGMFKTEYIDDFKCEKCRLVHALPFLESEAQRSSSESARAKAHAAVEALRLAIDTNPEKPPEDIALPDIRHAPKRRIARHIRLTRFPKILAIHLSRSIFDASRTSLKNSAKVAFPEHLPLGGLLQQRKYKLLGVVTHKGSHHSGHYESFRRQNVYPPFSNPNTFQPSGVYSKAASPASTPRIKAVREDPDGNTLTPTRYSLASGSGPSSSRPSLDAAATPAGDPGVVHADVGDRGDSATSICLSAAQGAGEKNLDKTSGPASVAASPQLGPSKAPSAAPSPAGNTGSDHDLVVPAQPAPAAKSKQQRKPPARWWRISDEKVKEASTRDVLGMQREVYLLFYELERAS</sequence>
<dbReference type="PROSITE" id="PS00973">
    <property type="entry name" value="USP_2"/>
    <property type="match status" value="1"/>
</dbReference>
<keyword evidence="6" id="KW-1185">Reference proteome</keyword>
<dbReference type="RefSeq" id="XP_070912915.1">
    <property type="nucleotide sequence ID" value="XM_071056814.1"/>
</dbReference>
<dbReference type="PROSITE" id="PS50235">
    <property type="entry name" value="USP_3"/>
    <property type="match status" value="1"/>
</dbReference>
<dbReference type="InterPro" id="IPR018200">
    <property type="entry name" value="USP_CS"/>
</dbReference>
<name>A0ABQ0G092_9PEZI</name>
<keyword evidence="1" id="KW-0645">Protease</keyword>
<evidence type="ECO:0000313" key="5">
    <source>
        <dbReference type="EMBL" id="GAB1311182.1"/>
    </source>
</evidence>